<sequence length="487" mass="55577">MNTTSFFFYDYETFGKDPKKDKIAQFAGIRTDLSFNPIGDPIVLYCKPSKDFLPDPEACLVTGITPQVAEAQGVSECEFMGRIKNELGLKGTCHIGYNNIRFDDEFSRFGFYKNFIDPYSHEWADQNSRLDLLDIMRMTFALRPEGIQWPQNEDSSINLKLENLSKANGIEHENAHDALADVWATIHMAKLVEQVNPKLFRYAFGLRDKKTAQKLVEEHMNAISPVLFITPFVPLVNGHLSFFVPLSKDLKNNNAYNGIDISTSPLQLKGLSAEEIRDKLYEKAEGEEKIVDRPGLRQVVINKSSMFVTPKTLTPQRAQALSIDLEKIKKHQQELEEIIKEDPTFVKKINEVYNTPYPINEDVDGQLYDGFIDGYDKKLGNRITAMGKTDPKHLNLEYFPFRDDRLKEMLFRYKGRNYYDVLSGDELKVFKSYCRAKVMDGLGGGTPLSEYVEKVSDMINASDSNTDKGILTSLLKYAELLEKELSK</sequence>
<dbReference type="GO" id="GO:0046872">
    <property type="term" value="F:metal ion binding"/>
    <property type="evidence" value="ECO:0007669"/>
    <property type="project" value="UniProtKB-KW"/>
</dbReference>
<evidence type="ECO:0000256" key="10">
    <source>
        <dbReference type="ARBA" id="ARBA00023125"/>
    </source>
</evidence>
<keyword evidence="8" id="KW-0269">Exonuclease</keyword>
<evidence type="ECO:0000256" key="5">
    <source>
        <dbReference type="ARBA" id="ARBA00022723"/>
    </source>
</evidence>
<dbReference type="FunFam" id="3.30.420.10:FF:000033">
    <property type="entry name" value="Exodeoxyribonuclease I"/>
    <property type="match status" value="1"/>
</dbReference>
<dbReference type="NCBIfam" id="NF008746">
    <property type="entry name" value="PRK11779.1"/>
    <property type="match status" value="1"/>
</dbReference>
<name>A0A7X9RX80_9BACT</name>
<dbReference type="GO" id="GO:0003677">
    <property type="term" value="F:DNA binding"/>
    <property type="evidence" value="ECO:0007669"/>
    <property type="project" value="UniProtKB-KW"/>
</dbReference>
<dbReference type="InterPro" id="IPR058561">
    <property type="entry name" value="Exonuc_1_C"/>
</dbReference>
<keyword evidence="5 15" id="KW-0479">Metal-binding</keyword>
<feature type="binding site" evidence="14">
    <location>
        <position position="160"/>
    </location>
    <ligand>
        <name>substrate</name>
    </ligand>
</feature>
<dbReference type="Gene3D" id="3.30.420.10">
    <property type="entry name" value="Ribonuclease H-like superfamily/Ribonuclease H"/>
    <property type="match status" value="1"/>
</dbReference>
<evidence type="ECO:0000256" key="14">
    <source>
        <dbReference type="PIRSR" id="PIRSR000977-1"/>
    </source>
</evidence>
<evidence type="ECO:0000256" key="8">
    <source>
        <dbReference type="ARBA" id="ARBA00022839"/>
    </source>
</evidence>
<dbReference type="EC" id="3.1.11.1" evidence="2"/>
<comment type="cofactor">
    <cofactor evidence="15">
        <name>Mg(2+)</name>
        <dbReference type="ChEBI" id="CHEBI:18420"/>
    </cofactor>
    <text evidence="15">Binds 2 Mg(2+) ions per monomer.</text>
</comment>
<dbReference type="SMART" id="SM00479">
    <property type="entry name" value="EXOIII"/>
    <property type="match status" value="1"/>
</dbReference>
<organism evidence="18 19">
    <name type="scientific">Flammeovirga aprica JL-4</name>
    <dbReference type="NCBI Taxonomy" id="694437"/>
    <lineage>
        <taxon>Bacteria</taxon>
        <taxon>Pseudomonadati</taxon>
        <taxon>Bacteroidota</taxon>
        <taxon>Cytophagia</taxon>
        <taxon>Cytophagales</taxon>
        <taxon>Flammeovirgaceae</taxon>
        <taxon>Flammeovirga</taxon>
    </lineage>
</organism>
<evidence type="ECO:0000259" key="17">
    <source>
        <dbReference type="PROSITE" id="PS51785"/>
    </source>
</evidence>
<dbReference type="Proteomes" id="UP000576082">
    <property type="component" value="Unassembled WGS sequence"/>
</dbReference>
<accession>A0A7X9RX80</accession>
<evidence type="ECO:0000256" key="1">
    <source>
        <dbReference type="ARBA" id="ARBA00000563"/>
    </source>
</evidence>
<keyword evidence="6" id="KW-0227">DNA damage</keyword>
<dbReference type="Gene3D" id="1.20.1280.70">
    <property type="entry name" value="Exonuclease ExoI, domain 3"/>
    <property type="match status" value="1"/>
</dbReference>
<evidence type="ECO:0000313" key="19">
    <source>
        <dbReference type="Proteomes" id="UP000576082"/>
    </source>
</evidence>
<keyword evidence="4" id="KW-0540">Nuclease</keyword>
<dbReference type="PROSITE" id="PS51785">
    <property type="entry name" value="EXOI_C"/>
    <property type="match status" value="1"/>
</dbReference>
<proteinExistence type="predicted"/>
<feature type="binding site" evidence="15">
    <location>
        <position position="12"/>
    </location>
    <ligand>
        <name>Mg(2+)</name>
        <dbReference type="ChEBI" id="CHEBI:18420"/>
        <label>2</label>
    </ligand>
</feature>
<keyword evidence="7 18" id="KW-0378">Hydrolase</keyword>
<comment type="caution">
    <text evidence="18">The sequence shown here is derived from an EMBL/GenBank/DDBJ whole genome shotgun (WGS) entry which is preliminary data.</text>
</comment>
<dbReference type="InterPro" id="IPR034747">
    <property type="entry name" value="EXOI_SH3"/>
</dbReference>
<evidence type="ECO:0000313" key="18">
    <source>
        <dbReference type="EMBL" id="NME70380.1"/>
    </source>
</evidence>
<comment type="subunit">
    <text evidence="13">Monomer. Interacts with ssb (via C-terminus); this interaction stimulates the exonuclease activity by recruiting the enzyme to its substrate.</text>
</comment>
<evidence type="ECO:0000259" key="16">
    <source>
        <dbReference type="PROSITE" id="PS51784"/>
    </source>
</evidence>
<dbReference type="Pfam" id="PF00929">
    <property type="entry name" value="RNase_T"/>
    <property type="match status" value="1"/>
</dbReference>
<reference evidence="18 19" key="1">
    <citation type="submission" date="2020-04" db="EMBL/GenBank/DDBJ databases">
        <title>Flammeovirga sp. SR4, a novel species isolated from seawater.</title>
        <authorList>
            <person name="Wang X."/>
        </authorList>
    </citation>
    <scope>NUCLEOTIDE SEQUENCE [LARGE SCALE GENOMIC DNA]</scope>
    <source>
        <strain evidence="18 19">ATCC 23126</strain>
    </source>
</reference>
<dbReference type="GO" id="GO:0008310">
    <property type="term" value="F:single-stranded DNA 3'-5' DNA exonuclease activity"/>
    <property type="evidence" value="ECO:0007669"/>
    <property type="project" value="UniProtKB-EC"/>
</dbReference>
<evidence type="ECO:0000256" key="7">
    <source>
        <dbReference type="ARBA" id="ARBA00022801"/>
    </source>
</evidence>
<dbReference type="PROSITE" id="PS51784">
    <property type="entry name" value="EXOI_SH3"/>
    <property type="match status" value="1"/>
</dbReference>
<keyword evidence="9 15" id="KW-0460">Magnesium</keyword>
<comment type="catalytic activity">
    <reaction evidence="1">
        <text>Exonucleolytic cleavage in the 3'- to 5'-direction to yield nucleoside 5'-phosphates.</text>
        <dbReference type="EC" id="3.1.11.1"/>
    </reaction>
</comment>
<dbReference type="Pfam" id="PF26016">
    <property type="entry name" value="ExoI_C"/>
    <property type="match status" value="1"/>
</dbReference>
<evidence type="ECO:0000256" key="12">
    <source>
        <dbReference type="ARBA" id="ARBA00031220"/>
    </source>
</evidence>
<keyword evidence="10" id="KW-0238">DNA-binding</keyword>
<dbReference type="EMBL" id="JABANE010000062">
    <property type="protein sequence ID" value="NME70380.1"/>
    <property type="molecule type" value="Genomic_DNA"/>
</dbReference>
<dbReference type="InterPro" id="IPR023607">
    <property type="entry name" value="Exodeoxyribonuclease_I"/>
</dbReference>
<dbReference type="InterPro" id="IPR038649">
    <property type="entry name" value="EXOI_SH3_sf"/>
</dbReference>
<feature type="domain" description="ExoI C-terminal" evidence="17">
    <location>
        <begin position="359"/>
        <end position="482"/>
    </location>
</feature>
<dbReference type="InterPro" id="IPR013520">
    <property type="entry name" value="Ribonucl_H"/>
</dbReference>
<dbReference type="RefSeq" id="WP_169658618.1">
    <property type="nucleotide sequence ID" value="NZ_JABANE010000062.1"/>
</dbReference>
<evidence type="ECO:0000256" key="6">
    <source>
        <dbReference type="ARBA" id="ARBA00022763"/>
    </source>
</evidence>
<dbReference type="CDD" id="cd06138">
    <property type="entry name" value="ExoI_N"/>
    <property type="match status" value="1"/>
</dbReference>
<evidence type="ECO:0000256" key="11">
    <source>
        <dbReference type="ARBA" id="ARBA00023204"/>
    </source>
</evidence>
<dbReference type="Pfam" id="PF08411">
    <property type="entry name" value="ExoI_SH3"/>
    <property type="match status" value="1"/>
</dbReference>
<feature type="domain" description="ExoI SH3-like" evidence="16">
    <location>
        <begin position="197"/>
        <end position="357"/>
    </location>
</feature>
<feature type="binding site" evidence="15">
    <location>
        <position position="181"/>
    </location>
    <ligand>
        <name>Mg(2+)</name>
        <dbReference type="ChEBI" id="CHEBI:18420"/>
        <label>2</label>
    </ligand>
</feature>
<dbReference type="Gene3D" id="3.30.1520.20">
    <property type="entry name" value="Exonuclease ExoI, domain 2"/>
    <property type="match status" value="1"/>
</dbReference>
<feature type="binding site" evidence="15">
    <location>
        <position position="10"/>
    </location>
    <ligand>
        <name>Mg(2+)</name>
        <dbReference type="ChEBI" id="CHEBI:18420"/>
        <label>1</label>
    </ligand>
</feature>
<protein>
    <recommendedName>
        <fullName evidence="3">Exodeoxyribonuclease I</fullName>
        <ecNumber evidence="2">3.1.11.1</ecNumber>
    </recommendedName>
    <alternativeName>
        <fullName evidence="12">DNA deoxyribophosphodiesterase</fullName>
    </alternativeName>
</protein>
<keyword evidence="19" id="KW-1185">Reference proteome</keyword>
<evidence type="ECO:0000256" key="13">
    <source>
        <dbReference type="ARBA" id="ARBA00046792"/>
    </source>
</evidence>
<dbReference type="GO" id="GO:0006281">
    <property type="term" value="P:DNA repair"/>
    <property type="evidence" value="ECO:0007669"/>
    <property type="project" value="UniProtKB-KW"/>
</dbReference>
<dbReference type="SUPFAM" id="SSF53098">
    <property type="entry name" value="Ribonuclease H-like"/>
    <property type="match status" value="1"/>
</dbReference>
<keyword evidence="11" id="KW-0234">DNA repair</keyword>
<dbReference type="PIRSF" id="PIRSF000977">
    <property type="entry name" value="Exodeoxyribonuclease_I"/>
    <property type="match status" value="1"/>
</dbReference>
<evidence type="ECO:0000256" key="4">
    <source>
        <dbReference type="ARBA" id="ARBA00022722"/>
    </source>
</evidence>
<evidence type="ECO:0000256" key="3">
    <source>
        <dbReference type="ARBA" id="ARBA00019900"/>
    </source>
</evidence>
<feature type="binding site" evidence="14">
    <location>
        <position position="12"/>
    </location>
    <ligand>
        <name>substrate</name>
    </ligand>
</feature>
<evidence type="ECO:0000256" key="2">
    <source>
        <dbReference type="ARBA" id="ARBA00012108"/>
    </source>
</evidence>
<dbReference type="InterPro" id="IPR036397">
    <property type="entry name" value="RNaseH_sf"/>
</dbReference>
<dbReference type="AlphaFoldDB" id="A0A7X9RX80"/>
<evidence type="ECO:0000256" key="15">
    <source>
        <dbReference type="PIRSR" id="PIRSR000977-2"/>
    </source>
</evidence>
<dbReference type="InterPro" id="IPR012337">
    <property type="entry name" value="RNaseH-like_sf"/>
</dbReference>
<gene>
    <name evidence="18" type="primary">sbcB</name>
    <name evidence="18" type="ORF">HHU12_20555</name>
</gene>
<evidence type="ECO:0000256" key="9">
    <source>
        <dbReference type="ARBA" id="ARBA00022842"/>
    </source>
</evidence>
<dbReference type="InterPro" id="IPR013620">
    <property type="entry name" value="Exonuc_1_SH3"/>
</dbReference>